<dbReference type="SUPFAM" id="SSF57903">
    <property type="entry name" value="FYVE/PHD zinc finger"/>
    <property type="match status" value="1"/>
</dbReference>
<evidence type="ECO:0000256" key="4">
    <source>
        <dbReference type="ARBA" id="ARBA00022853"/>
    </source>
</evidence>
<feature type="compositionally biased region" description="Polar residues" evidence="5">
    <location>
        <begin position="469"/>
        <end position="478"/>
    </location>
</feature>
<dbReference type="RefSeq" id="XP_018002848.1">
    <property type="nucleotide sequence ID" value="XM_018141812.1"/>
</dbReference>
<organism evidence="7 8">
    <name type="scientific">Cyphellophora attinorum</name>
    <dbReference type="NCBI Taxonomy" id="1664694"/>
    <lineage>
        <taxon>Eukaryota</taxon>
        <taxon>Fungi</taxon>
        <taxon>Dikarya</taxon>
        <taxon>Ascomycota</taxon>
        <taxon>Pezizomycotina</taxon>
        <taxon>Eurotiomycetes</taxon>
        <taxon>Chaetothyriomycetidae</taxon>
        <taxon>Chaetothyriales</taxon>
        <taxon>Cyphellophoraceae</taxon>
        <taxon>Cyphellophora</taxon>
    </lineage>
</organism>
<keyword evidence="1" id="KW-0479">Metal-binding</keyword>
<dbReference type="GO" id="GO:0006325">
    <property type="term" value="P:chromatin organization"/>
    <property type="evidence" value="ECO:0007669"/>
    <property type="project" value="UniProtKB-KW"/>
</dbReference>
<keyword evidence="2" id="KW-0863">Zinc-finger</keyword>
<feature type="region of interest" description="Disordered" evidence="5">
    <location>
        <begin position="445"/>
        <end position="626"/>
    </location>
</feature>
<dbReference type="PANTHER" id="PTHR46462:SF3">
    <property type="entry name" value="UPSET, ISOFORM A"/>
    <property type="match status" value="1"/>
</dbReference>
<evidence type="ECO:0000256" key="2">
    <source>
        <dbReference type="ARBA" id="ARBA00022771"/>
    </source>
</evidence>
<dbReference type="Proteomes" id="UP000038010">
    <property type="component" value="Unassembled WGS sequence"/>
</dbReference>
<name>A0A0N1HU92_9EURO</name>
<feature type="compositionally biased region" description="Polar residues" evidence="5">
    <location>
        <begin position="590"/>
        <end position="601"/>
    </location>
</feature>
<evidence type="ECO:0000259" key="6">
    <source>
        <dbReference type="SMART" id="SM00249"/>
    </source>
</evidence>
<dbReference type="CDD" id="cd15570">
    <property type="entry name" value="PHD_Bye1p_SIZ1_like"/>
    <property type="match status" value="1"/>
</dbReference>
<evidence type="ECO:0000313" key="8">
    <source>
        <dbReference type="Proteomes" id="UP000038010"/>
    </source>
</evidence>
<evidence type="ECO:0000256" key="3">
    <source>
        <dbReference type="ARBA" id="ARBA00022833"/>
    </source>
</evidence>
<feature type="compositionally biased region" description="Polar residues" evidence="5">
    <location>
        <begin position="694"/>
        <end position="708"/>
    </location>
</feature>
<dbReference type="GeneID" id="28733692"/>
<evidence type="ECO:0000256" key="5">
    <source>
        <dbReference type="SAM" id="MobiDB-lite"/>
    </source>
</evidence>
<dbReference type="EMBL" id="LFJN01000006">
    <property type="protein sequence ID" value="KPI42885.1"/>
    <property type="molecule type" value="Genomic_DNA"/>
</dbReference>
<protein>
    <submittedName>
        <fullName evidence="7">Histone-lysine N-methyltransferase 2E</fullName>
    </submittedName>
</protein>
<feature type="compositionally biased region" description="Basic residues" evidence="5">
    <location>
        <begin position="546"/>
        <end position="555"/>
    </location>
</feature>
<dbReference type="Pfam" id="PF00628">
    <property type="entry name" value="PHD"/>
    <property type="match status" value="1"/>
</dbReference>
<feature type="compositionally biased region" description="Basic and acidic residues" evidence="5">
    <location>
        <begin position="101"/>
        <end position="117"/>
    </location>
</feature>
<feature type="compositionally biased region" description="Polar residues" evidence="5">
    <location>
        <begin position="23"/>
        <end position="33"/>
    </location>
</feature>
<dbReference type="GO" id="GO:0032259">
    <property type="term" value="P:methylation"/>
    <property type="evidence" value="ECO:0007669"/>
    <property type="project" value="UniProtKB-KW"/>
</dbReference>
<dbReference type="InterPro" id="IPR046341">
    <property type="entry name" value="SET_dom_sf"/>
</dbReference>
<dbReference type="SUPFAM" id="SSF82199">
    <property type="entry name" value="SET domain"/>
    <property type="match status" value="1"/>
</dbReference>
<dbReference type="OrthoDB" id="1928087at2759"/>
<dbReference type="STRING" id="1664694.A0A0N1HU92"/>
<feature type="compositionally biased region" description="Basic and acidic residues" evidence="5">
    <location>
        <begin position="445"/>
        <end position="454"/>
    </location>
</feature>
<dbReference type="InterPro" id="IPR001965">
    <property type="entry name" value="Znf_PHD"/>
</dbReference>
<keyword evidence="3" id="KW-0862">Zinc</keyword>
<dbReference type="GO" id="GO:0034967">
    <property type="term" value="C:Set3 complex"/>
    <property type="evidence" value="ECO:0007669"/>
    <property type="project" value="TreeGrafter"/>
</dbReference>
<feature type="region of interest" description="Disordered" evidence="5">
    <location>
        <begin position="1"/>
        <end position="33"/>
    </location>
</feature>
<feature type="compositionally biased region" description="Low complexity" evidence="5">
    <location>
        <begin position="1"/>
        <end position="13"/>
    </location>
</feature>
<dbReference type="InterPro" id="IPR019787">
    <property type="entry name" value="Znf_PHD-finger"/>
</dbReference>
<accession>A0A0N1HU92</accession>
<evidence type="ECO:0000313" key="7">
    <source>
        <dbReference type="EMBL" id="KPI42885.1"/>
    </source>
</evidence>
<feature type="compositionally biased region" description="Basic residues" evidence="5">
    <location>
        <begin position="118"/>
        <end position="132"/>
    </location>
</feature>
<dbReference type="SMART" id="SM00249">
    <property type="entry name" value="PHD"/>
    <property type="match status" value="1"/>
</dbReference>
<reference evidence="7 8" key="1">
    <citation type="submission" date="2015-06" db="EMBL/GenBank/DDBJ databases">
        <title>Draft genome of the ant-associated black yeast Phialophora attae CBS 131958.</title>
        <authorList>
            <person name="Moreno L.F."/>
            <person name="Stielow B.J."/>
            <person name="de Hoog S."/>
            <person name="Vicente V.A."/>
            <person name="Weiss V.A."/>
            <person name="de Vries M."/>
            <person name="Cruz L.M."/>
            <person name="Souza E.M."/>
        </authorList>
    </citation>
    <scope>NUCLEOTIDE SEQUENCE [LARGE SCALE GENOMIC DNA]</scope>
    <source>
        <strain evidence="7 8">CBS 131958</strain>
    </source>
</reference>
<feature type="compositionally biased region" description="Polar residues" evidence="5">
    <location>
        <begin position="654"/>
        <end position="667"/>
    </location>
</feature>
<dbReference type="GO" id="GO:0006355">
    <property type="term" value="P:regulation of DNA-templated transcription"/>
    <property type="evidence" value="ECO:0007669"/>
    <property type="project" value="TreeGrafter"/>
</dbReference>
<feature type="domain" description="Zinc finger PHD-type" evidence="6">
    <location>
        <begin position="48"/>
        <end position="91"/>
    </location>
</feature>
<dbReference type="VEuPathDB" id="FungiDB:AB675_1888"/>
<dbReference type="GO" id="GO:0008168">
    <property type="term" value="F:methyltransferase activity"/>
    <property type="evidence" value="ECO:0007669"/>
    <property type="project" value="UniProtKB-KW"/>
</dbReference>
<dbReference type="Gene3D" id="3.30.40.10">
    <property type="entry name" value="Zinc/RING finger domain, C3HC4 (zinc finger)"/>
    <property type="match status" value="1"/>
</dbReference>
<gene>
    <name evidence="7" type="ORF">AB675_1888</name>
</gene>
<keyword evidence="7" id="KW-0489">Methyltransferase</keyword>
<keyword evidence="8" id="KW-1185">Reference proteome</keyword>
<feature type="region of interest" description="Disordered" evidence="5">
    <location>
        <begin position="771"/>
        <end position="878"/>
    </location>
</feature>
<dbReference type="GO" id="GO:0070210">
    <property type="term" value="C:Rpd3L-Expanded complex"/>
    <property type="evidence" value="ECO:0007669"/>
    <property type="project" value="TreeGrafter"/>
</dbReference>
<keyword evidence="7" id="KW-0808">Transferase</keyword>
<dbReference type="AlphaFoldDB" id="A0A0N1HU92"/>
<feature type="region of interest" description="Disordered" evidence="5">
    <location>
        <begin position="101"/>
        <end position="190"/>
    </location>
</feature>
<sequence>MTDSSSFFTTTSTAHPFPVTAAPEQQSPLLNGDASNANLAEEEEYTIKCICGYADDDGNTVYCEKCDTWQHIECYYPSKKVPDEHFCSDCLPREVDAKRAAERQRRHREGPLEGGDRKVKRPNTKTTKKKHKDSSTTAEQINGWHLDRHDSLSNGRDQPPPAKKPKTSHRTSGSVASVNGNGNGNGETRKRALSNIHYPSPSKSPPDAARYPPIPLYTAEFLELYDHDQGTTDAQANEHTIPALKELSSWRSTPSRIAGPGEAPSTQAPFVQATGPLDDSTYPLVSVQDTERRDIDIEGKSPRWKYIVTQQSIPKDTVVGEIRGEVGMLDEYCQQHSQNRWQELSHPDPFVFFHPHMNIYVDSRKQDGDWRHCFVSKGDIPAGVELTSTWFLPSFMTDPPSDQDDPPFARQCDWVSRVLANFGDCACNKGGACLFSRFDRRTLLKSSDSPEKGKPGRKKKLKSKAVMSPRSTGPNSRAGSEALKHEDDEADQRSTSGSASEPKSRDMTPSNIAALDAPPLLGSQLTDREIRKLKALEQREQERSKTKEKKTKKRTSGGSNVNTPVPQGHKLVNSGTEQYPGSPGMASGSKGKSNTPRQTPSKPVYVEAATQTEPDDVEIEMPPAKRMKYVTPQQRLLRKILANRSRYEQRCQAAGNSPNSQSGTPLTSPGREVEMPDLATAVSPVSARSAVLPSPSTSSEANTASPVVSPTYPLPSQAAHSQKQFKVPAPKLQILSMPAVPAFNSASSPSTAGTPGNVVAAQSPMALHAPLLTPTASTPTPSPARKKLSLGDYMKSRRNTSSGTSMPNDKPSSPESERKVSSESPAPSLEATHVIPDESIKQEAAMISIPEVAVEDTPMKDVDEEAEYSPPEAVVDDTAPSIVEQAGSKPDLRVAAENLAAGSTEVNNVLARLAQMQGQAQNGSS</sequence>
<feature type="region of interest" description="Disordered" evidence="5">
    <location>
        <begin position="647"/>
        <end position="725"/>
    </location>
</feature>
<dbReference type="InterPro" id="IPR013083">
    <property type="entry name" value="Znf_RING/FYVE/PHD"/>
</dbReference>
<evidence type="ECO:0000256" key="1">
    <source>
        <dbReference type="ARBA" id="ARBA00022723"/>
    </source>
</evidence>
<comment type="caution">
    <text evidence="7">The sequence shown here is derived from an EMBL/GenBank/DDBJ whole genome shotgun (WGS) entry which is preliminary data.</text>
</comment>
<feature type="compositionally biased region" description="Polar residues" evidence="5">
    <location>
        <begin position="799"/>
        <end position="814"/>
    </location>
</feature>
<proteinExistence type="predicted"/>
<feature type="compositionally biased region" description="Basic and acidic residues" evidence="5">
    <location>
        <begin position="526"/>
        <end position="545"/>
    </location>
</feature>
<dbReference type="InterPro" id="IPR011011">
    <property type="entry name" value="Znf_FYVE_PHD"/>
</dbReference>
<dbReference type="GO" id="GO:0008270">
    <property type="term" value="F:zinc ion binding"/>
    <property type="evidence" value="ECO:0007669"/>
    <property type="project" value="UniProtKB-KW"/>
</dbReference>
<keyword evidence="4" id="KW-0156">Chromatin regulator</keyword>
<feature type="compositionally biased region" description="Polar residues" evidence="5">
    <location>
        <begin position="493"/>
        <end position="511"/>
    </location>
</feature>
<dbReference type="PANTHER" id="PTHR46462">
    <property type="entry name" value="UPSET, ISOFORM A"/>
    <property type="match status" value="1"/>
</dbReference>